<organism evidence="2 3">
    <name type="scientific">Streptomyces litchfieldiae</name>
    <dbReference type="NCBI Taxonomy" id="3075543"/>
    <lineage>
        <taxon>Bacteria</taxon>
        <taxon>Bacillati</taxon>
        <taxon>Actinomycetota</taxon>
        <taxon>Actinomycetes</taxon>
        <taxon>Kitasatosporales</taxon>
        <taxon>Streptomycetaceae</taxon>
        <taxon>Streptomyces</taxon>
    </lineage>
</organism>
<comment type="caution">
    <text evidence="2">The sequence shown here is derived from an EMBL/GenBank/DDBJ whole genome shotgun (WGS) entry which is preliminary data.</text>
</comment>
<evidence type="ECO:0000313" key="3">
    <source>
        <dbReference type="Proteomes" id="UP001183246"/>
    </source>
</evidence>
<dbReference type="EMBL" id="JAVREL010000020">
    <property type="protein sequence ID" value="MDT0346441.1"/>
    <property type="molecule type" value="Genomic_DNA"/>
</dbReference>
<sequence length="87" mass="9015">MKSTTLPDRLFSRSRAERRPGPPPSVYAFALLLVLVFAASYAVGSLAGPVAPGMREQPSGGEPERSEHGGDGGGHSLPAPDATAVTW</sequence>
<reference evidence="3" key="1">
    <citation type="submission" date="2023-07" db="EMBL/GenBank/DDBJ databases">
        <title>30 novel species of actinomycetes from the DSMZ collection.</title>
        <authorList>
            <person name="Nouioui I."/>
        </authorList>
    </citation>
    <scope>NUCLEOTIDE SEQUENCE [LARGE SCALE GENOMIC DNA]</scope>
    <source>
        <strain evidence="3">DSM 44938</strain>
    </source>
</reference>
<name>A0ABU2MY48_9ACTN</name>
<evidence type="ECO:0008006" key="4">
    <source>
        <dbReference type="Google" id="ProtNLM"/>
    </source>
</evidence>
<feature type="region of interest" description="Disordered" evidence="1">
    <location>
        <begin position="1"/>
        <end position="23"/>
    </location>
</feature>
<evidence type="ECO:0000313" key="2">
    <source>
        <dbReference type="EMBL" id="MDT0346441.1"/>
    </source>
</evidence>
<dbReference type="Proteomes" id="UP001183246">
    <property type="component" value="Unassembled WGS sequence"/>
</dbReference>
<evidence type="ECO:0000256" key="1">
    <source>
        <dbReference type="SAM" id="MobiDB-lite"/>
    </source>
</evidence>
<protein>
    <recommendedName>
        <fullName evidence="4">Secreted protein</fullName>
    </recommendedName>
</protein>
<dbReference type="RefSeq" id="WP_311707564.1">
    <property type="nucleotide sequence ID" value="NZ_JAVREL010000020.1"/>
</dbReference>
<feature type="compositionally biased region" description="Basic and acidic residues" evidence="1">
    <location>
        <begin position="10"/>
        <end position="20"/>
    </location>
</feature>
<keyword evidence="3" id="KW-1185">Reference proteome</keyword>
<feature type="region of interest" description="Disordered" evidence="1">
    <location>
        <begin position="48"/>
        <end position="87"/>
    </location>
</feature>
<proteinExistence type="predicted"/>
<gene>
    <name evidence="2" type="ORF">RM590_28230</name>
</gene>
<accession>A0ABU2MY48</accession>